<dbReference type="InterPro" id="IPR036291">
    <property type="entry name" value="NAD(P)-bd_dom_sf"/>
</dbReference>
<dbReference type="PANTHER" id="PTHR43249">
    <property type="entry name" value="UDP-N-ACETYL-2-AMINO-2-DEOXY-D-GLUCURONATE OXIDASE"/>
    <property type="match status" value="1"/>
</dbReference>
<proteinExistence type="predicted"/>
<dbReference type="GO" id="GO:0000166">
    <property type="term" value="F:nucleotide binding"/>
    <property type="evidence" value="ECO:0007669"/>
    <property type="project" value="InterPro"/>
</dbReference>
<reference evidence="3" key="1">
    <citation type="submission" date="2022-06" db="EMBL/GenBank/DDBJ databases">
        <title>Aquibacillus sp. a new bacterium isolated from soil saline samples.</title>
        <authorList>
            <person name="Galisteo C."/>
            <person name="De La Haba R."/>
            <person name="Sanchez-Porro C."/>
            <person name="Ventosa A."/>
        </authorList>
    </citation>
    <scope>NUCLEOTIDE SEQUENCE</scope>
    <source>
        <strain evidence="3">3ASR75-54</strain>
    </source>
</reference>
<comment type="caution">
    <text evidence="3">The sequence shown here is derived from an EMBL/GenBank/DDBJ whole genome shotgun (WGS) entry which is preliminary data.</text>
</comment>
<dbReference type="InterPro" id="IPR052515">
    <property type="entry name" value="Gfo/Idh/MocA_Oxidoreductase"/>
</dbReference>
<dbReference type="SUPFAM" id="SSF51735">
    <property type="entry name" value="NAD(P)-binding Rossmann-fold domains"/>
    <property type="match status" value="1"/>
</dbReference>
<name>A0A9X3WFG2_9BACI</name>
<feature type="domain" description="GFO/IDH/MocA-like oxidoreductase" evidence="2">
    <location>
        <begin position="141"/>
        <end position="244"/>
    </location>
</feature>
<dbReference type="EMBL" id="JAMQKC010000018">
    <property type="protein sequence ID" value="MDC3418033.1"/>
    <property type="molecule type" value="Genomic_DNA"/>
</dbReference>
<keyword evidence="4" id="KW-1185">Reference proteome</keyword>
<dbReference type="Proteomes" id="UP001145069">
    <property type="component" value="Unassembled WGS sequence"/>
</dbReference>
<dbReference type="RefSeq" id="WP_272447096.1">
    <property type="nucleotide sequence ID" value="NZ_JAMQKC010000018.1"/>
</dbReference>
<feature type="domain" description="Gfo/Idh/MocA-like oxidoreductase N-terminal" evidence="1">
    <location>
        <begin position="4"/>
        <end position="121"/>
    </location>
</feature>
<evidence type="ECO:0000313" key="4">
    <source>
        <dbReference type="Proteomes" id="UP001145069"/>
    </source>
</evidence>
<organism evidence="3 4">
    <name type="scientific">Aquibacillus salsiterrae</name>
    <dbReference type="NCBI Taxonomy" id="2950439"/>
    <lineage>
        <taxon>Bacteria</taxon>
        <taxon>Bacillati</taxon>
        <taxon>Bacillota</taxon>
        <taxon>Bacilli</taxon>
        <taxon>Bacillales</taxon>
        <taxon>Bacillaceae</taxon>
        <taxon>Aquibacillus</taxon>
    </lineage>
</organism>
<dbReference type="PANTHER" id="PTHR43249:SF1">
    <property type="entry name" value="D-GLUCOSIDE 3-DEHYDROGENASE"/>
    <property type="match status" value="1"/>
</dbReference>
<dbReference type="SUPFAM" id="SSF55347">
    <property type="entry name" value="Glyceraldehyde-3-phosphate dehydrogenase-like, C-terminal domain"/>
    <property type="match status" value="1"/>
</dbReference>
<dbReference type="AlphaFoldDB" id="A0A9X3WFG2"/>
<evidence type="ECO:0000313" key="3">
    <source>
        <dbReference type="EMBL" id="MDC3418033.1"/>
    </source>
</evidence>
<protein>
    <submittedName>
        <fullName evidence="3">Gfo/Idh/MocA family oxidoreductase</fullName>
    </submittedName>
</protein>
<dbReference type="Gene3D" id="3.40.50.720">
    <property type="entry name" value="NAD(P)-binding Rossmann-like Domain"/>
    <property type="match status" value="1"/>
</dbReference>
<dbReference type="InterPro" id="IPR055170">
    <property type="entry name" value="GFO_IDH_MocA-like_dom"/>
</dbReference>
<evidence type="ECO:0000259" key="1">
    <source>
        <dbReference type="Pfam" id="PF01408"/>
    </source>
</evidence>
<sequence length="328" mass="36277">MNKVKVGFVGVGGIAAEHLKNIAQNQDADIVAVCDIVSESATKSGAQYDCQWYTDVDEMFHNEELDALFICVPPFAHGSIEERAAELGIHLMVEKPIGLELATVQSKHEKIKQANILCATGYCLRYLDTVAEAKRYLEDKEIAMVRGHYLTSFVPTPWYREMDKSGGQLVEQATHTLDLIRYLTGEMTSVYANMSLQVSEDIPGIDIPDVTSVNFTFANGAVGHLDSTFTQPDHRMGVEILGKDFRVVVDGVEVTIVEVGRTMTYKSKVNFYEEQDKAFIQAILTNNEDLILSNYENGLKTLGVTLAANESQQTGNPVQIKGWQSSLA</sequence>
<evidence type="ECO:0000259" key="2">
    <source>
        <dbReference type="Pfam" id="PF22725"/>
    </source>
</evidence>
<accession>A0A9X3WFG2</accession>
<dbReference type="Pfam" id="PF01408">
    <property type="entry name" value="GFO_IDH_MocA"/>
    <property type="match status" value="1"/>
</dbReference>
<dbReference type="Gene3D" id="3.30.360.10">
    <property type="entry name" value="Dihydrodipicolinate Reductase, domain 2"/>
    <property type="match status" value="1"/>
</dbReference>
<dbReference type="InterPro" id="IPR000683">
    <property type="entry name" value="Gfo/Idh/MocA-like_OxRdtase_N"/>
</dbReference>
<dbReference type="Pfam" id="PF22725">
    <property type="entry name" value="GFO_IDH_MocA_C3"/>
    <property type="match status" value="1"/>
</dbReference>
<gene>
    <name evidence="3" type="ORF">NC799_14165</name>
</gene>